<name>A0ABV8LWU2_9ACTN</name>
<dbReference type="RefSeq" id="WP_253763097.1">
    <property type="nucleotide sequence ID" value="NZ_JAMZDZ010000001.1"/>
</dbReference>
<feature type="transmembrane region" description="Helical" evidence="1">
    <location>
        <begin position="160"/>
        <end position="186"/>
    </location>
</feature>
<evidence type="ECO:0000313" key="3">
    <source>
        <dbReference type="Proteomes" id="UP001595816"/>
    </source>
</evidence>
<sequence length="198" mass="21285">MTATPHKAPVLAHRERAEAPGSMLTHTAARALAVLRIATGAVFLWAFLDKAFGLGYATPDTRAWINGGSPTKGFLANVDLGPSFLQTFFHNIAGAWWADSLFMAGLAGIGTALILGIGMRIAAGAAVAMMSMMWLAEFPLDRTAADGTPSGSTNPITDYHVIYGITTVVLALTYAGQTWGLGRWWARLPFVQRHRWLI</sequence>
<proteinExistence type="predicted"/>
<protein>
    <submittedName>
        <fullName evidence="2">DoxX family membrane protein</fullName>
    </submittedName>
</protein>
<keyword evidence="3" id="KW-1185">Reference proteome</keyword>
<evidence type="ECO:0000313" key="2">
    <source>
        <dbReference type="EMBL" id="MFC4135220.1"/>
    </source>
</evidence>
<dbReference type="EMBL" id="JBHSAY010000020">
    <property type="protein sequence ID" value="MFC4135220.1"/>
    <property type="molecule type" value="Genomic_DNA"/>
</dbReference>
<gene>
    <name evidence="2" type="ORF">ACFOZ4_31800</name>
</gene>
<feature type="transmembrane region" description="Helical" evidence="1">
    <location>
        <begin position="31"/>
        <end position="48"/>
    </location>
</feature>
<feature type="transmembrane region" description="Helical" evidence="1">
    <location>
        <begin position="95"/>
        <end position="115"/>
    </location>
</feature>
<comment type="caution">
    <text evidence="2">The sequence shown here is derived from an EMBL/GenBank/DDBJ whole genome shotgun (WGS) entry which is preliminary data.</text>
</comment>
<organism evidence="2 3">
    <name type="scientific">Hamadaea flava</name>
    <dbReference type="NCBI Taxonomy" id="1742688"/>
    <lineage>
        <taxon>Bacteria</taxon>
        <taxon>Bacillati</taxon>
        <taxon>Actinomycetota</taxon>
        <taxon>Actinomycetes</taxon>
        <taxon>Micromonosporales</taxon>
        <taxon>Micromonosporaceae</taxon>
        <taxon>Hamadaea</taxon>
    </lineage>
</organism>
<accession>A0ABV8LWU2</accession>
<dbReference type="Proteomes" id="UP001595816">
    <property type="component" value="Unassembled WGS sequence"/>
</dbReference>
<keyword evidence="1" id="KW-1133">Transmembrane helix</keyword>
<evidence type="ECO:0000256" key="1">
    <source>
        <dbReference type="SAM" id="Phobius"/>
    </source>
</evidence>
<keyword evidence="1" id="KW-0812">Transmembrane</keyword>
<reference evidence="3" key="1">
    <citation type="journal article" date="2019" name="Int. J. Syst. Evol. Microbiol.">
        <title>The Global Catalogue of Microorganisms (GCM) 10K type strain sequencing project: providing services to taxonomists for standard genome sequencing and annotation.</title>
        <authorList>
            <consortium name="The Broad Institute Genomics Platform"/>
            <consortium name="The Broad Institute Genome Sequencing Center for Infectious Disease"/>
            <person name="Wu L."/>
            <person name="Ma J."/>
        </authorList>
    </citation>
    <scope>NUCLEOTIDE SEQUENCE [LARGE SCALE GENOMIC DNA]</scope>
    <source>
        <strain evidence="3">CGMCC 4.7289</strain>
    </source>
</reference>
<keyword evidence="1" id="KW-0472">Membrane</keyword>